<comment type="caution">
    <text evidence="2">The sequence shown here is derived from an EMBL/GenBank/DDBJ whole genome shotgun (WGS) entry which is preliminary data.</text>
</comment>
<gene>
    <name evidence="2" type="ORF">HNQ92_000201</name>
</gene>
<evidence type="ECO:0000313" key="3">
    <source>
        <dbReference type="Proteomes" id="UP000557307"/>
    </source>
</evidence>
<name>A0A840TPV2_9BACT</name>
<keyword evidence="1" id="KW-1133">Transmembrane helix</keyword>
<protein>
    <submittedName>
        <fullName evidence="2">Putative membrane channel-forming protein YqfA (Hemolysin III family)</fullName>
    </submittedName>
</protein>
<reference evidence="2 3" key="1">
    <citation type="submission" date="2020-08" db="EMBL/GenBank/DDBJ databases">
        <title>Genomic Encyclopedia of Type Strains, Phase IV (KMG-IV): sequencing the most valuable type-strain genomes for metagenomic binning, comparative biology and taxonomic classification.</title>
        <authorList>
            <person name="Goeker M."/>
        </authorList>
    </citation>
    <scope>NUCLEOTIDE SEQUENCE [LARGE SCALE GENOMIC DNA]</scope>
    <source>
        <strain evidence="2 3">DSM 105074</strain>
    </source>
</reference>
<evidence type="ECO:0000256" key="1">
    <source>
        <dbReference type="SAM" id="Phobius"/>
    </source>
</evidence>
<keyword evidence="3" id="KW-1185">Reference proteome</keyword>
<feature type="transmembrane region" description="Helical" evidence="1">
    <location>
        <begin position="39"/>
        <end position="60"/>
    </location>
</feature>
<keyword evidence="1" id="KW-0472">Membrane</keyword>
<dbReference type="RefSeq" id="WP_184169582.1">
    <property type="nucleotide sequence ID" value="NZ_JACHGF010000001.1"/>
</dbReference>
<dbReference type="AlphaFoldDB" id="A0A840TPV2"/>
<dbReference type="Proteomes" id="UP000557307">
    <property type="component" value="Unassembled WGS sequence"/>
</dbReference>
<organism evidence="2 3">
    <name type="scientific">Rhabdobacter roseus</name>
    <dbReference type="NCBI Taxonomy" id="1655419"/>
    <lineage>
        <taxon>Bacteria</taxon>
        <taxon>Pseudomonadati</taxon>
        <taxon>Bacteroidota</taxon>
        <taxon>Cytophagia</taxon>
        <taxon>Cytophagales</taxon>
        <taxon>Cytophagaceae</taxon>
        <taxon>Rhabdobacter</taxon>
    </lineage>
</organism>
<evidence type="ECO:0000313" key="2">
    <source>
        <dbReference type="EMBL" id="MBB5282080.1"/>
    </source>
</evidence>
<keyword evidence="1" id="KW-0812">Transmembrane</keyword>
<dbReference type="EMBL" id="JACHGF010000001">
    <property type="protein sequence ID" value="MBB5282080.1"/>
    <property type="molecule type" value="Genomic_DNA"/>
</dbReference>
<sequence>MGFEESILLFLLFGLVTLFVFSVIFLLKKPIDTTVKIFWVILMGLLPYLGVIAFWVWHFSEKISVGKPVR</sequence>
<feature type="transmembrane region" description="Helical" evidence="1">
    <location>
        <begin position="6"/>
        <end position="27"/>
    </location>
</feature>
<proteinExistence type="predicted"/>
<accession>A0A840TPV2</accession>